<name>A0ABQ3WYN7_9ACTN</name>
<evidence type="ECO:0000313" key="1">
    <source>
        <dbReference type="EMBL" id="GID51258.1"/>
    </source>
</evidence>
<accession>A0ABQ3WYN7</accession>
<comment type="caution">
    <text evidence="1">The sequence shown here is derived from an EMBL/GenBank/DDBJ whole genome shotgun (WGS) entry which is preliminary data.</text>
</comment>
<reference evidence="1" key="1">
    <citation type="submission" date="2021-01" db="EMBL/GenBank/DDBJ databases">
        <title>Whole genome shotgun sequence of Actinoplanes capillaceus NBRC 16408.</title>
        <authorList>
            <person name="Komaki H."/>
            <person name="Tamura T."/>
        </authorList>
    </citation>
    <scope>NUCLEOTIDE SEQUENCE [LARGE SCALE GENOMIC DNA]</scope>
    <source>
        <strain evidence="1">NBRC 16408</strain>
    </source>
</reference>
<sequence length="100" mass="10655">MVRMRFMANSRPADGITAGQLAEFFDEHGFSAAAWNLVRHRVVTEYALKVGDVPGVVLFLETESADEATAVLAGLTAVQQGLLTFDLDPIGKTMSLGVGS</sequence>
<gene>
    <name evidence="1" type="ORF">Aca07nite_85330</name>
</gene>
<dbReference type="EMBL" id="BOMF01000175">
    <property type="protein sequence ID" value="GID51258.1"/>
    <property type="molecule type" value="Genomic_DNA"/>
</dbReference>
<proteinExistence type="predicted"/>
<organism evidence="1">
    <name type="scientific">Actinoplanes campanulatus</name>
    <dbReference type="NCBI Taxonomy" id="113559"/>
    <lineage>
        <taxon>Bacteria</taxon>
        <taxon>Bacillati</taxon>
        <taxon>Actinomycetota</taxon>
        <taxon>Actinomycetes</taxon>
        <taxon>Micromonosporales</taxon>
        <taxon>Micromonosporaceae</taxon>
        <taxon>Actinoplanes</taxon>
    </lineage>
</organism>
<protein>
    <submittedName>
        <fullName evidence="1">Uncharacterized protein</fullName>
    </submittedName>
</protein>